<dbReference type="Gene3D" id="1.10.420.10">
    <property type="entry name" value="Peroxidase, domain 2"/>
    <property type="match status" value="2"/>
</dbReference>
<dbReference type="EC" id="1.11.1.21" evidence="10 12"/>
<dbReference type="GO" id="GO:0046872">
    <property type="term" value="F:metal ion binding"/>
    <property type="evidence" value="ECO:0007669"/>
    <property type="project" value="UniProtKB-KW"/>
</dbReference>
<feature type="domain" description="Plant heme peroxidase family profile" evidence="14">
    <location>
        <begin position="138"/>
        <end position="430"/>
    </location>
</feature>
<sequence precursor="true">MRLLSCSVAVTATLLAGLSGSALGNADMAKSNQFWWPEQLDLTPLRQHQSGSSPLDDDFHYAEAFSQLDLAAVKQDIAKVMTTSVDWWPADYGHYGPFFIRMAWHSAGTYRVADGRGGAGGGQQRFEPLNSWPDNANLDKARRLLWPVKQKYGRSLSWADLMVLTGNVALESMGFATFGFAGGREDDWEADKVYWGPETQWLDDKRYSGDRQLENPLAAVQMGLIYVNPEGPNGNPDPLAAAGDIRETFGRMAMNDEETVALIAGGHTFGKAHGARSPEDCVGPEPAAAGIEEQGFGWTNKCGSGNGEDTITSGLEGAWSVTPTQWSSQYLDNLFAFEWVQTKSPAGAVQWIPDDPNAANLVPDAFDSNKRHAPIMFTTDLALKFDPAYREISMRFQKDPEAFQQAFAKAWFKLTHRDLGPRARYLGAEVPETILIWQDPIPKVEHDLISEANATALKQRVLESGLTVPMLVRTAWASASTFRGTDMRGGANGARLRLSPQKDWPVNRPEELAQVLATLEGIRSSFNEQNTETPISLADLIVLAGNAAVEKAAKDAGYELTVPFRPGRADASADQTDEISFAFLEPSADGFRNYYGDDARLPPTAALVDKASLLTLSAPEMSVLVAGMRSMDANSDGSRHGVLTDAPGTLSNDFFVNLLDMDTRWQKAGEALYEGVDRSSGKVKWTATPVDLVFGSNSELRALAEFYAADDAKAQFVEDFGRAWHKVMTLDRFDAPRIKTERNTTNLTVSTE</sequence>
<keyword evidence="5 12" id="KW-0408">Iron</keyword>
<dbReference type="GO" id="GO:0020037">
    <property type="term" value="F:heme binding"/>
    <property type="evidence" value="ECO:0007669"/>
    <property type="project" value="InterPro"/>
</dbReference>
<keyword evidence="16" id="KW-1185">Reference proteome</keyword>
<organism evidence="15 16">
    <name type="scientific">Ferrimonas balearica (strain DSM 9799 / CCM 4581 / KCTC 23876 / PAT)</name>
    <dbReference type="NCBI Taxonomy" id="550540"/>
    <lineage>
        <taxon>Bacteria</taxon>
        <taxon>Pseudomonadati</taxon>
        <taxon>Pseudomonadota</taxon>
        <taxon>Gammaproteobacteria</taxon>
        <taxon>Alteromonadales</taxon>
        <taxon>Ferrimonadaceae</taxon>
        <taxon>Ferrimonas</taxon>
    </lineage>
</organism>
<comment type="catalytic activity">
    <reaction evidence="8 12 13">
        <text>H2O2 + AH2 = A + 2 H2O</text>
        <dbReference type="Rhea" id="RHEA:30275"/>
        <dbReference type="ChEBI" id="CHEBI:13193"/>
        <dbReference type="ChEBI" id="CHEBI:15377"/>
        <dbReference type="ChEBI" id="CHEBI:16240"/>
        <dbReference type="ChEBI" id="CHEBI:17499"/>
        <dbReference type="EC" id="1.11.1.21"/>
    </reaction>
</comment>
<dbReference type="AlphaFoldDB" id="E1SNI3"/>
<dbReference type="GeneID" id="67181679"/>
<dbReference type="GO" id="GO:0042744">
    <property type="term" value="P:hydrogen peroxide catabolic process"/>
    <property type="evidence" value="ECO:0007669"/>
    <property type="project" value="UniProtKB-KW"/>
</dbReference>
<comment type="caution">
    <text evidence="12">Lacks conserved residue(s) required for the propagation of feature annotation.</text>
</comment>
<proteinExistence type="inferred from homology"/>
<dbReference type="GO" id="GO:0070301">
    <property type="term" value="P:cellular response to hydrogen peroxide"/>
    <property type="evidence" value="ECO:0007669"/>
    <property type="project" value="TreeGrafter"/>
</dbReference>
<feature type="cross-link" description="Tryptophyl-tyrosyl-methioninium (Tyr-Met) (with Trp-104)" evidence="12">
    <location>
        <begin position="226"/>
        <end position="252"/>
    </location>
</feature>
<feature type="site" description="Transition state stabilizer" evidence="12">
    <location>
        <position position="101"/>
    </location>
</feature>
<comment type="catalytic activity">
    <reaction evidence="7 12 13">
        <text>2 H2O2 = O2 + 2 H2O</text>
        <dbReference type="Rhea" id="RHEA:20309"/>
        <dbReference type="ChEBI" id="CHEBI:15377"/>
        <dbReference type="ChEBI" id="CHEBI:15379"/>
        <dbReference type="ChEBI" id="CHEBI:16240"/>
        <dbReference type="EC" id="1.11.1.21"/>
    </reaction>
</comment>
<keyword evidence="4 12" id="KW-0560">Oxidoreductase</keyword>
<evidence type="ECO:0000256" key="1">
    <source>
        <dbReference type="ARBA" id="ARBA00022559"/>
    </source>
</evidence>
<feature type="binding site" description="axial binding residue" evidence="12">
    <location>
        <position position="267"/>
    </location>
    <ligand>
        <name>heme b</name>
        <dbReference type="ChEBI" id="CHEBI:60344"/>
    </ligand>
    <ligandPart>
        <name>Fe</name>
        <dbReference type="ChEBI" id="CHEBI:18248"/>
    </ligandPart>
</feature>
<comment type="cofactor">
    <cofactor evidence="12">
        <name>heme b</name>
        <dbReference type="ChEBI" id="CHEBI:60344"/>
    </cofactor>
    <text evidence="12">Binds 1 heme b (iron(II)-protoporphyrin IX) group per dimer.</text>
</comment>
<dbReference type="SUPFAM" id="SSF48113">
    <property type="entry name" value="Heme-dependent peroxidases"/>
    <property type="match status" value="2"/>
</dbReference>
<dbReference type="GO" id="GO:0004096">
    <property type="term" value="F:catalase activity"/>
    <property type="evidence" value="ECO:0007669"/>
    <property type="project" value="UniProtKB-UniRule"/>
</dbReference>
<dbReference type="PROSITE" id="PS00435">
    <property type="entry name" value="PEROXIDASE_1"/>
    <property type="match status" value="1"/>
</dbReference>
<dbReference type="PROSITE" id="PS50873">
    <property type="entry name" value="PEROXIDASE_4"/>
    <property type="match status" value="1"/>
</dbReference>
<dbReference type="NCBIfam" id="NF011635">
    <property type="entry name" value="PRK15061.1"/>
    <property type="match status" value="1"/>
</dbReference>
<evidence type="ECO:0000313" key="16">
    <source>
        <dbReference type="Proteomes" id="UP000006683"/>
    </source>
</evidence>
<dbReference type="FunFam" id="1.10.420.10:FF:000002">
    <property type="entry name" value="Catalase-peroxidase"/>
    <property type="match status" value="1"/>
</dbReference>
<evidence type="ECO:0000256" key="5">
    <source>
        <dbReference type="ARBA" id="ARBA00023004"/>
    </source>
</evidence>
<keyword evidence="3 12" id="KW-0479">Metal-binding</keyword>
<feature type="active site" description="Proton acceptor" evidence="12">
    <location>
        <position position="105"/>
    </location>
</feature>
<dbReference type="KEGG" id="fbl:Fbal_1463"/>
<dbReference type="Gene3D" id="1.10.520.10">
    <property type="match status" value="2"/>
</dbReference>
<gene>
    <name evidence="12" type="primary">katG</name>
    <name evidence="15" type="ordered locus">Fbal_1463</name>
</gene>
<keyword evidence="2 12" id="KW-0349">Heme</keyword>
<dbReference type="FunFam" id="1.10.420.10:FF:000004">
    <property type="entry name" value="Catalase-peroxidase"/>
    <property type="match status" value="1"/>
</dbReference>
<dbReference type="InterPro" id="IPR002016">
    <property type="entry name" value="Haem_peroxidase"/>
</dbReference>
<evidence type="ECO:0000313" key="15">
    <source>
        <dbReference type="EMBL" id="ADN75667.1"/>
    </source>
</evidence>
<dbReference type="InterPro" id="IPR010255">
    <property type="entry name" value="Haem_peroxidase_sf"/>
</dbReference>
<evidence type="ECO:0000256" key="10">
    <source>
        <dbReference type="ARBA" id="ARBA00067012"/>
    </source>
</evidence>
<dbReference type="FunFam" id="1.10.520.10:FF:000002">
    <property type="entry name" value="Catalase-peroxidase"/>
    <property type="match status" value="1"/>
</dbReference>
<comment type="PTM">
    <text evidence="12">Formation of the three residue Trp-Tyr-Met cross-link is important for the catalase, but not the peroxidase activity of the enzyme.</text>
</comment>
<dbReference type="NCBIfam" id="TIGR00198">
    <property type="entry name" value="cat_per_HPI"/>
    <property type="match status" value="1"/>
</dbReference>
<dbReference type="HAMAP" id="MF_01961">
    <property type="entry name" value="Catal_peroxid"/>
    <property type="match status" value="1"/>
</dbReference>
<evidence type="ECO:0000256" key="7">
    <source>
        <dbReference type="ARBA" id="ARBA00049145"/>
    </source>
</evidence>
<evidence type="ECO:0000256" key="9">
    <source>
        <dbReference type="ARBA" id="ARBA00060838"/>
    </source>
</evidence>
<dbReference type="PANTHER" id="PTHR30555:SF0">
    <property type="entry name" value="CATALASE-PEROXIDASE"/>
    <property type="match status" value="1"/>
</dbReference>
<evidence type="ECO:0000256" key="11">
    <source>
        <dbReference type="ARBA" id="ARBA00074141"/>
    </source>
</evidence>
<keyword evidence="6 12" id="KW-0376">Hydrogen peroxide</keyword>
<evidence type="ECO:0000256" key="6">
    <source>
        <dbReference type="ARBA" id="ARBA00023324"/>
    </source>
</evidence>
<dbReference type="GO" id="GO:0005829">
    <property type="term" value="C:cytosol"/>
    <property type="evidence" value="ECO:0007669"/>
    <property type="project" value="UniProtKB-ARBA"/>
</dbReference>
<dbReference type="RefSeq" id="WP_013344973.1">
    <property type="nucleotide sequence ID" value="NC_014541.1"/>
</dbReference>
<comment type="function">
    <text evidence="12">Bifunctional enzyme with both catalase and broad-spectrum peroxidase activity.</text>
</comment>
<evidence type="ECO:0000259" key="14">
    <source>
        <dbReference type="PROSITE" id="PS50873"/>
    </source>
</evidence>
<dbReference type="PRINTS" id="PR00460">
    <property type="entry name" value="BPEROXIDASE"/>
</dbReference>
<evidence type="ECO:0000256" key="8">
    <source>
        <dbReference type="ARBA" id="ARBA00051651"/>
    </source>
</evidence>
<evidence type="ECO:0000256" key="2">
    <source>
        <dbReference type="ARBA" id="ARBA00022617"/>
    </source>
</evidence>
<dbReference type="InterPro" id="IPR000763">
    <property type="entry name" value="Catalase_peroxidase"/>
</dbReference>
<evidence type="ECO:0000256" key="13">
    <source>
        <dbReference type="RuleBase" id="RU003451"/>
    </source>
</evidence>
<dbReference type="PANTHER" id="PTHR30555">
    <property type="entry name" value="HYDROPEROXIDASE I, BIFUNCTIONAL CATALASE-PEROXIDASE"/>
    <property type="match status" value="1"/>
</dbReference>
<dbReference type="EMBL" id="CP002209">
    <property type="protein sequence ID" value="ADN75667.1"/>
    <property type="molecule type" value="Genomic_DNA"/>
</dbReference>
<evidence type="ECO:0000256" key="12">
    <source>
        <dbReference type="HAMAP-Rule" id="MF_01961"/>
    </source>
</evidence>
<evidence type="ECO:0000256" key="3">
    <source>
        <dbReference type="ARBA" id="ARBA00022723"/>
    </source>
</evidence>
<dbReference type="OrthoDB" id="9759743at2"/>
<feature type="chain" id="PRO_5006991269" description="Catalase-peroxidase" evidence="12 13">
    <location>
        <begin position="25"/>
        <end position="752"/>
    </location>
</feature>
<dbReference type="InterPro" id="IPR019793">
    <property type="entry name" value="Peroxidases_heam-ligand_BS"/>
</dbReference>
<dbReference type="InterPro" id="IPR019794">
    <property type="entry name" value="Peroxidases_AS"/>
</dbReference>
<dbReference type="eggNOG" id="COG0376">
    <property type="taxonomic scope" value="Bacteria"/>
</dbReference>
<feature type="signal peptide" evidence="12 13">
    <location>
        <begin position="1"/>
        <end position="24"/>
    </location>
</feature>
<dbReference type="PROSITE" id="PS00436">
    <property type="entry name" value="PEROXIDASE_2"/>
    <property type="match status" value="1"/>
</dbReference>
<reference evidence="15 16" key="1">
    <citation type="journal article" date="2010" name="Stand. Genomic Sci.">
        <title>Complete genome sequence of Ferrimonas balearica type strain (PAT).</title>
        <authorList>
            <person name="Nolan M."/>
            <person name="Sikorski J."/>
            <person name="Davenport K."/>
            <person name="Lucas S."/>
            <person name="Glavina Del Rio T."/>
            <person name="Tice H."/>
            <person name="Cheng J."/>
            <person name="Goodwin L."/>
            <person name="Pitluck S."/>
            <person name="Liolios K."/>
            <person name="Ivanova N."/>
            <person name="Mavromatis K."/>
            <person name="Ovchinnikova G."/>
            <person name="Pati A."/>
            <person name="Chen A."/>
            <person name="Palaniappan K."/>
            <person name="Land M."/>
            <person name="Hauser L."/>
            <person name="Chang Y."/>
            <person name="Jeffries C."/>
            <person name="Tapia R."/>
            <person name="Brettin T."/>
            <person name="Detter J."/>
            <person name="Han C."/>
            <person name="Yasawong M."/>
            <person name="Rohde M."/>
            <person name="Tindall B."/>
            <person name="Goker M."/>
            <person name="Woyke T."/>
            <person name="Bristow J."/>
            <person name="Eisen J."/>
            <person name="Markowitz V."/>
            <person name="Hugenholtz P."/>
            <person name="Kyrpides N."/>
            <person name="Klenk H."/>
            <person name="Lapidus A."/>
        </authorList>
    </citation>
    <scope>NUCLEOTIDE SEQUENCE [LARGE SCALE GENOMIC DNA]</scope>
    <source>
        <strain evidence="16">DSM 9799 / CCM 4581 / KCTC 23876 / PAT</strain>
    </source>
</reference>
<protein>
    <recommendedName>
        <fullName evidence="11 12">Catalase-peroxidase</fullName>
        <shortName evidence="12">CP</shortName>
        <ecNumber evidence="10 12">1.11.1.21</ecNumber>
    </recommendedName>
    <alternativeName>
        <fullName evidence="12">Peroxidase/catalase</fullName>
    </alternativeName>
</protein>
<dbReference type="CDD" id="cd00649">
    <property type="entry name" value="catalase_peroxidase_1"/>
    <property type="match status" value="1"/>
</dbReference>
<keyword evidence="1 12" id="KW-0575">Peroxidase</keyword>
<dbReference type="CDD" id="cd08200">
    <property type="entry name" value="catalase_peroxidase_2"/>
    <property type="match status" value="1"/>
</dbReference>
<dbReference type="Pfam" id="PF00141">
    <property type="entry name" value="peroxidase"/>
    <property type="match status" value="2"/>
</dbReference>
<dbReference type="PRINTS" id="PR00458">
    <property type="entry name" value="PEROXIDASE"/>
</dbReference>
<dbReference type="Proteomes" id="UP000006683">
    <property type="component" value="Chromosome"/>
</dbReference>
<dbReference type="STRING" id="550540.Fbal_1463"/>
<accession>E1SNI3</accession>
<comment type="subunit">
    <text evidence="12">Homodimer or homotetramer.</text>
</comment>
<evidence type="ECO:0000256" key="4">
    <source>
        <dbReference type="ARBA" id="ARBA00023002"/>
    </source>
</evidence>
<keyword evidence="12 13" id="KW-0732">Signal</keyword>
<name>E1SNI3_FERBD</name>
<comment type="similarity">
    <text evidence="9 12 13">Belongs to the peroxidase family. Peroxidase/catalase subfamily.</text>
</comment>
<dbReference type="HOGENOM" id="CLU_025424_2_0_6"/>